<evidence type="ECO:0000313" key="3">
    <source>
        <dbReference type="Proteomes" id="UP001292094"/>
    </source>
</evidence>
<feature type="compositionally biased region" description="Polar residues" evidence="1">
    <location>
        <begin position="11"/>
        <end position="24"/>
    </location>
</feature>
<organism evidence="2 3">
    <name type="scientific">Petrolisthes manimaculis</name>
    <dbReference type="NCBI Taxonomy" id="1843537"/>
    <lineage>
        <taxon>Eukaryota</taxon>
        <taxon>Metazoa</taxon>
        <taxon>Ecdysozoa</taxon>
        <taxon>Arthropoda</taxon>
        <taxon>Crustacea</taxon>
        <taxon>Multicrustacea</taxon>
        <taxon>Malacostraca</taxon>
        <taxon>Eumalacostraca</taxon>
        <taxon>Eucarida</taxon>
        <taxon>Decapoda</taxon>
        <taxon>Pleocyemata</taxon>
        <taxon>Anomura</taxon>
        <taxon>Galatheoidea</taxon>
        <taxon>Porcellanidae</taxon>
        <taxon>Petrolisthes</taxon>
    </lineage>
</organism>
<dbReference type="Proteomes" id="UP001292094">
    <property type="component" value="Unassembled WGS sequence"/>
</dbReference>
<feature type="region of interest" description="Disordered" evidence="1">
    <location>
        <begin position="1"/>
        <end position="24"/>
    </location>
</feature>
<evidence type="ECO:0000256" key="1">
    <source>
        <dbReference type="SAM" id="MobiDB-lite"/>
    </source>
</evidence>
<proteinExistence type="predicted"/>
<keyword evidence="3" id="KW-1185">Reference proteome</keyword>
<comment type="caution">
    <text evidence="2">The sequence shown here is derived from an EMBL/GenBank/DDBJ whole genome shotgun (WGS) entry which is preliminary data.</text>
</comment>
<evidence type="ECO:0000313" key="2">
    <source>
        <dbReference type="EMBL" id="KAK4300912.1"/>
    </source>
</evidence>
<protein>
    <submittedName>
        <fullName evidence="2">Uncharacterized protein</fullName>
    </submittedName>
</protein>
<reference evidence="2" key="1">
    <citation type="submission" date="2023-11" db="EMBL/GenBank/DDBJ databases">
        <title>Genome assemblies of two species of porcelain crab, Petrolisthes cinctipes and Petrolisthes manimaculis (Anomura: Porcellanidae).</title>
        <authorList>
            <person name="Angst P."/>
        </authorList>
    </citation>
    <scope>NUCLEOTIDE SEQUENCE</scope>
    <source>
        <strain evidence="2">PB745_02</strain>
        <tissue evidence="2">Gill</tissue>
    </source>
</reference>
<name>A0AAE1P4X2_9EUCA</name>
<gene>
    <name evidence="2" type="ORF">Pmani_026922</name>
</gene>
<accession>A0AAE1P4X2</accession>
<dbReference type="EMBL" id="JAWZYT010002968">
    <property type="protein sequence ID" value="KAK4300912.1"/>
    <property type="molecule type" value="Genomic_DNA"/>
</dbReference>
<sequence>MLPITPPLHHPTSTNHTSTLPHPTTYHSYSLTLPHITLPSFTLPHPTPSPHPSLTPSYADKLSGRCTKNYL</sequence>
<dbReference type="AlphaFoldDB" id="A0AAE1P4X2"/>